<dbReference type="EMBL" id="VDDA01000002">
    <property type="protein sequence ID" value="TNC15086.1"/>
    <property type="molecule type" value="Genomic_DNA"/>
</dbReference>
<dbReference type="SUPFAM" id="SSF103642">
    <property type="entry name" value="Sec-C motif"/>
    <property type="match status" value="1"/>
</dbReference>
<dbReference type="InterPro" id="IPR010602">
    <property type="entry name" value="DUF1186"/>
</dbReference>
<accession>A0A5C4LKR2</accession>
<proteinExistence type="predicted"/>
<dbReference type="Gene3D" id="3.10.450.50">
    <property type="match status" value="1"/>
</dbReference>
<dbReference type="RefSeq" id="WP_139034625.1">
    <property type="nucleotide sequence ID" value="NZ_VDDA01000002.1"/>
</dbReference>
<organism evidence="1 2">
    <name type="scientific">Methylobacterium terricola</name>
    <dbReference type="NCBI Taxonomy" id="2583531"/>
    <lineage>
        <taxon>Bacteria</taxon>
        <taxon>Pseudomonadati</taxon>
        <taxon>Pseudomonadota</taxon>
        <taxon>Alphaproteobacteria</taxon>
        <taxon>Hyphomicrobiales</taxon>
        <taxon>Methylobacteriaceae</taxon>
        <taxon>Methylobacterium</taxon>
    </lineage>
</organism>
<name>A0A5C4LKR2_9HYPH</name>
<dbReference type="OrthoDB" id="1551443at2"/>
<protein>
    <submittedName>
        <fullName evidence="1">DUF1186 domain-containing protein</fullName>
    </submittedName>
</protein>
<dbReference type="Pfam" id="PF02810">
    <property type="entry name" value="SEC-C"/>
    <property type="match status" value="1"/>
</dbReference>
<dbReference type="Proteomes" id="UP000305267">
    <property type="component" value="Unassembled WGS sequence"/>
</dbReference>
<dbReference type="AlphaFoldDB" id="A0A5C4LKR2"/>
<reference evidence="1 2" key="1">
    <citation type="submission" date="2019-06" db="EMBL/GenBank/DDBJ databases">
        <title>Genome of Methylobacterium sp. 17Sr1-39.</title>
        <authorList>
            <person name="Seo T."/>
        </authorList>
    </citation>
    <scope>NUCLEOTIDE SEQUENCE [LARGE SCALE GENOMIC DNA]</scope>
    <source>
        <strain evidence="1 2">17Sr1-39</strain>
    </source>
</reference>
<gene>
    <name evidence="1" type="ORF">FF100_05845</name>
</gene>
<sequence>MTDTDTDKTDFGLVQALAAATHLPEDALRRAVADPEAIAGPVLVLLHRAAGADLEEGTEPLSAPDSNLLFWGLHALAATREGRIYDPLMHLLRRGDEVVASALGEDYQVTLSGIIASTFDGDVDRLLAAIAGEVPDGLTRMELFHALALLTADGDIDRETVRPFLIRFDAERLGDPDVEAWQGWEDAVALLGFDDLVPRLKAARKDGRNTGIFVDWETVQDTMQEARLRPKSRARFANLNIDYIDDPVAALVHTREGAYDHLPALDEDGLPIPERNPYRDVGRNDPCPCGSGKKFKKCCLDKVEQGLPALPPLPPGR</sequence>
<keyword evidence="2" id="KW-1185">Reference proteome</keyword>
<evidence type="ECO:0000313" key="2">
    <source>
        <dbReference type="Proteomes" id="UP000305267"/>
    </source>
</evidence>
<dbReference type="InterPro" id="IPR004027">
    <property type="entry name" value="SEC_C_motif"/>
</dbReference>
<evidence type="ECO:0000313" key="1">
    <source>
        <dbReference type="EMBL" id="TNC15086.1"/>
    </source>
</evidence>
<comment type="caution">
    <text evidence="1">The sequence shown here is derived from an EMBL/GenBank/DDBJ whole genome shotgun (WGS) entry which is preliminary data.</text>
</comment>
<dbReference type="Pfam" id="PF06685">
    <property type="entry name" value="DUF1186"/>
    <property type="match status" value="1"/>
</dbReference>